<feature type="non-terminal residue" evidence="2">
    <location>
        <position position="62"/>
    </location>
</feature>
<proteinExistence type="predicted"/>
<organism evidence="2 3">
    <name type="scientific">Microdochium bolleyi</name>
    <dbReference type="NCBI Taxonomy" id="196109"/>
    <lineage>
        <taxon>Eukaryota</taxon>
        <taxon>Fungi</taxon>
        <taxon>Dikarya</taxon>
        <taxon>Ascomycota</taxon>
        <taxon>Pezizomycotina</taxon>
        <taxon>Sordariomycetes</taxon>
        <taxon>Xylariomycetidae</taxon>
        <taxon>Xylariales</taxon>
        <taxon>Microdochiaceae</taxon>
        <taxon>Microdochium</taxon>
    </lineage>
</organism>
<dbReference type="InParanoid" id="A0A136IW61"/>
<evidence type="ECO:0000256" key="1">
    <source>
        <dbReference type="SAM" id="MobiDB-lite"/>
    </source>
</evidence>
<reference evidence="3" key="1">
    <citation type="submission" date="2016-02" db="EMBL/GenBank/DDBJ databases">
        <title>Draft genome sequence of Microdochium bolleyi, a fungal endophyte of beachgrass.</title>
        <authorList>
            <consortium name="DOE Joint Genome Institute"/>
            <person name="David A.S."/>
            <person name="May G."/>
            <person name="Haridas S."/>
            <person name="Lim J."/>
            <person name="Wang M."/>
            <person name="Labutti K."/>
            <person name="Lipzen A."/>
            <person name="Barry K."/>
            <person name="Grigoriev I.V."/>
        </authorList>
    </citation>
    <scope>NUCLEOTIDE SEQUENCE [LARGE SCALE GENOMIC DNA]</scope>
    <source>
        <strain evidence="3">J235TASD1</strain>
    </source>
</reference>
<keyword evidence="3" id="KW-1185">Reference proteome</keyword>
<gene>
    <name evidence="2" type="ORF">Micbo1qcDRAFT_165888</name>
</gene>
<accession>A0A136IW61</accession>
<sequence>MDMTVTNIVFLLAYACHDIGTPVFTSHYFNLTRAASLSTTTGSVSATPAPSSTGNLTGPSTT</sequence>
<dbReference type="EMBL" id="KQ964256">
    <property type="protein sequence ID" value="KXJ89117.1"/>
    <property type="molecule type" value="Genomic_DNA"/>
</dbReference>
<protein>
    <submittedName>
        <fullName evidence="2">Uncharacterized protein</fullName>
    </submittedName>
</protein>
<dbReference type="Proteomes" id="UP000070501">
    <property type="component" value="Unassembled WGS sequence"/>
</dbReference>
<feature type="region of interest" description="Disordered" evidence="1">
    <location>
        <begin position="39"/>
        <end position="62"/>
    </location>
</feature>
<dbReference type="AlphaFoldDB" id="A0A136IW61"/>
<name>A0A136IW61_9PEZI</name>
<evidence type="ECO:0000313" key="2">
    <source>
        <dbReference type="EMBL" id="KXJ89117.1"/>
    </source>
</evidence>
<evidence type="ECO:0000313" key="3">
    <source>
        <dbReference type="Proteomes" id="UP000070501"/>
    </source>
</evidence>